<sequence>MKAIYLLTLFFLLLAQGCTGANGLLEYGDNKTPEVNYLPFGIPLLLGGHGTSVPLTENVSITAKHVAQLHPSLVIAHHPDCDLSLIKQDNSDKPLPTLGIIFSYQPVTTVGTNMWGESLVGEGIYYRDIFLPGHELFARCPASLVDAPVQSGMSGGGVYNANRELVGIISAKAYEVQLADGTIIETDRVSLFVPLLFARDWLVKNLDSYYEQNPHLDSDMQAAFSSAFNIDLSPFKPSALSPESE</sequence>
<dbReference type="SUPFAM" id="SSF50494">
    <property type="entry name" value="Trypsin-like serine proteases"/>
    <property type="match status" value="1"/>
</dbReference>
<dbReference type="Proteomes" id="UP000186206">
    <property type="component" value="Unassembled WGS sequence"/>
</dbReference>
<comment type="caution">
    <text evidence="2">The sequence shown here is derived from an EMBL/GenBank/DDBJ whole genome shotgun (WGS) entry which is preliminary data.</text>
</comment>
<reference evidence="2 3" key="1">
    <citation type="submission" date="2016-09" db="EMBL/GenBank/DDBJ databases">
        <title>Genomic Taxonomy of the Vibrionaceae.</title>
        <authorList>
            <person name="Gonzalez-Castillo A."/>
            <person name="Gomez-Gil B."/>
            <person name="Enciso-Ibarra K."/>
        </authorList>
    </citation>
    <scope>NUCLEOTIDE SEQUENCE [LARGE SCALE GENOMIC DNA]</scope>
    <source>
        <strain evidence="2 3">CAIM 1731</strain>
    </source>
</reference>
<gene>
    <name evidence="2" type="ORF">BIY21_18890</name>
</gene>
<dbReference type="RefSeq" id="WP_075652304.1">
    <property type="nucleotide sequence ID" value="NZ_AP019657.1"/>
</dbReference>
<keyword evidence="3" id="KW-1185">Reference proteome</keyword>
<keyword evidence="1" id="KW-0732">Signal</keyword>
<protein>
    <recommendedName>
        <fullName evidence="4">Trypsin-like peptidase domain-containing protein</fullName>
    </recommendedName>
</protein>
<evidence type="ECO:0008006" key="4">
    <source>
        <dbReference type="Google" id="ProtNLM"/>
    </source>
</evidence>
<dbReference type="Gene3D" id="2.40.10.120">
    <property type="match status" value="1"/>
</dbReference>
<dbReference type="PROSITE" id="PS51257">
    <property type="entry name" value="PROKAR_LIPOPROTEIN"/>
    <property type="match status" value="1"/>
</dbReference>
<feature type="signal peptide" evidence="1">
    <location>
        <begin position="1"/>
        <end position="21"/>
    </location>
</feature>
<organism evidence="2 3">
    <name type="scientific">Vibrio ponticus</name>
    <dbReference type="NCBI Taxonomy" id="265668"/>
    <lineage>
        <taxon>Bacteria</taxon>
        <taxon>Pseudomonadati</taxon>
        <taxon>Pseudomonadota</taxon>
        <taxon>Gammaproteobacteria</taxon>
        <taxon>Vibrionales</taxon>
        <taxon>Vibrionaceae</taxon>
        <taxon>Vibrio</taxon>
    </lineage>
</organism>
<name>A0ABX3F9A1_9VIBR</name>
<evidence type="ECO:0000313" key="3">
    <source>
        <dbReference type="Proteomes" id="UP000186206"/>
    </source>
</evidence>
<proteinExistence type="predicted"/>
<evidence type="ECO:0000256" key="1">
    <source>
        <dbReference type="SAM" id="SignalP"/>
    </source>
</evidence>
<accession>A0ABX3F9A1</accession>
<feature type="chain" id="PRO_5045854605" description="Trypsin-like peptidase domain-containing protein" evidence="1">
    <location>
        <begin position="22"/>
        <end position="245"/>
    </location>
</feature>
<dbReference type="EMBL" id="MJMI01000140">
    <property type="protein sequence ID" value="OLQ85698.1"/>
    <property type="molecule type" value="Genomic_DNA"/>
</dbReference>
<dbReference type="InterPro" id="IPR009003">
    <property type="entry name" value="Peptidase_S1_PA"/>
</dbReference>
<evidence type="ECO:0000313" key="2">
    <source>
        <dbReference type="EMBL" id="OLQ85698.1"/>
    </source>
</evidence>